<gene>
    <name evidence="1" type="ORF">H3V53_26980</name>
</gene>
<name>A0ABU8IYV5_9BURK</name>
<dbReference type="SUPFAM" id="SSF82171">
    <property type="entry name" value="DPP6 N-terminal domain-like"/>
    <property type="match status" value="1"/>
</dbReference>
<reference evidence="1 2" key="1">
    <citation type="journal article" date="2022" name="Arch. Microbiol.">
        <title>Paraburkholderia bengalensis sp. nov. isolated from roots of Oryza sativa, IR64.</title>
        <authorList>
            <person name="Nag P."/>
            <person name="Mondal N."/>
            <person name="Sarkar J."/>
            <person name="Das S."/>
        </authorList>
    </citation>
    <scope>NUCLEOTIDE SEQUENCE [LARGE SCALE GENOMIC DNA]</scope>
    <source>
        <strain evidence="1 2">IR64_4_BI</strain>
    </source>
</reference>
<proteinExistence type="predicted"/>
<dbReference type="EMBL" id="JACFYJ010000056">
    <property type="protein sequence ID" value="MEI6000701.1"/>
    <property type="molecule type" value="Genomic_DNA"/>
</dbReference>
<dbReference type="Gene3D" id="2.130.10.10">
    <property type="entry name" value="YVTN repeat-like/Quinoprotein amine dehydrogenase"/>
    <property type="match status" value="1"/>
</dbReference>
<dbReference type="InterPro" id="IPR015943">
    <property type="entry name" value="WD40/YVTN_repeat-like_dom_sf"/>
</dbReference>
<accession>A0ABU8IYV5</accession>
<protein>
    <recommendedName>
        <fullName evidence="3">Oligogalacturonate lyase domain-containing protein</fullName>
    </recommendedName>
</protein>
<comment type="caution">
    <text evidence="1">The sequence shown here is derived from an EMBL/GenBank/DDBJ whole genome shotgun (WGS) entry which is preliminary data.</text>
</comment>
<organism evidence="1 2">
    <name type="scientific">Paraburkholderia bengalensis</name>
    <dbReference type="NCBI Taxonomy" id="2747562"/>
    <lineage>
        <taxon>Bacteria</taxon>
        <taxon>Pseudomonadati</taxon>
        <taxon>Pseudomonadota</taxon>
        <taxon>Betaproteobacteria</taxon>
        <taxon>Burkholderiales</taxon>
        <taxon>Burkholderiaceae</taxon>
        <taxon>Paraburkholderia</taxon>
    </lineage>
</organism>
<evidence type="ECO:0000313" key="1">
    <source>
        <dbReference type="EMBL" id="MEI6000701.1"/>
    </source>
</evidence>
<evidence type="ECO:0008006" key="3">
    <source>
        <dbReference type="Google" id="ProtNLM"/>
    </source>
</evidence>
<keyword evidence="2" id="KW-1185">Reference proteome</keyword>
<sequence>MIEPDNSTLPAVARRCRVQRLGDGELHHFFGYYNKTAWDRTGRYVLANRVAMMDAPLVPELEVEVGCFELGDDGMFRAFDTTRAWNWQMGCQLQWLDGEAGRKVLYNIRTDDRAAHYPGFGATILDLDTGAKRALPLPVYVSAPDSRYALCVDYRRLYVTHETIGYSERGGPFDIPLAPRDDGIHRMDLATGDVTLIASYDALRRFHPKPSMQRAIHWVSHIEINPASSRVLFLHRWTERVEDETCFLHRLITMNPDGSGMRLLECSDHPLPQLADDFDPSAVGTFDYEKSEHQISHPLWRDDAHIVVWGPHAGEIHYHLYEDSDAGNVSVIGRDVLTENGHMSFSPIDARWLLSDTYPDAQTHRRVLFLFDMRDGVRHDLGEFYAPPWLKKENRCDLHPRWRRDGLAVCIDSVHEGARQMYVIDVSPITGVDNP</sequence>
<dbReference type="Proteomes" id="UP001386437">
    <property type="component" value="Unassembled WGS sequence"/>
</dbReference>
<evidence type="ECO:0000313" key="2">
    <source>
        <dbReference type="Proteomes" id="UP001386437"/>
    </source>
</evidence>